<organism evidence="1 2">
    <name type="scientific">Araneus ventricosus</name>
    <name type="common">Orbweaver spider</name>
    <name type="synonym">Epeira ventricosa</name>
    <dbReference type="NCBI Taxonomy" id="182803"/>
    <lineage>
        <taxon>Eukaryota</taxon>
        <taxon>Metazoa</taxon>
        <taxon>Ecdysozoa</taxon>
        <taxon>Arthropoda</taxon>
        <taxon>Chelicerata</taxon>
        <taxon>Arachnida</taxon>
        <taxon>Araneae</taxon>
        <taxon>Araneomorphae</taxon>
        <taxon>Entelegynae</taxon>
        <taxon>Araneoidea</taxon>
        <taxon>Araneidae</taxon>
        <taxon>Araneus</taxon>
    </lineage>
</organism>
<dbReference type="Proteomes" id="UP000499080">
    <property type="component" value="Unassembled WGS sequence"/>
</dbReference>
<keyword evidence="2" id="KW-1185">Reference proteome</keyword>
<gene>
    <name evidence="1" type="ORF">AVEN_95210_1</name>
</gene>
<comment type="caution">
    <text evidence="1">The sequence shown here is derived from an EMBL/GenBank/DDBJ whole genome shotgun (WGS) entry which is preliminary data.</text>
</comment>
<evidence type="ECO:0000313" key="1">
    <source>
        <dbReference type="EMBL" id="GBO32917.1"/>
    </source>
</evidence>
<sequence>MFSVSVLAGLPIVSATRQFEIVKSPPSPSSPVTSSSIQWELGLVEMSESKSSTINYCCSKSICCCSSHRKCFDWWSVEQYQSPRSLLASLVFSILSSFHLGGGTPTSVDPHRSFPIRRRKCCQL</sequence>
<reference evidence="1 2" key="1">
    <citation type="journal article" date="2019" name="Sci. Rep.">
        <title>Orb-weaving spider Araneus ventricosus genome elucidates the spidroin gene catalogue.</title>
        <authorList>
            <person name="Kono N."/>
            <person name="Nakamura H."/>
            <person name="Ohtoshi R."/>
            <person name="Moran D.A.P."/>
            <person name="Shinohara A."/>
            <person name="Yoshida Y."/>
            <person name="Fujiwara M."/>
            <person name="Mori M."/>
            <person name="Tomita M."/>
            <person name="Arakawa K."/>
        </authorList>
    </citation>
    <scope>NUCLEOTIDE SEQUENCE [LARGE SCALE GENOMIC DNA]</scope>
</reference>
<accession>A0A4Y2WA90</accession>
<dbReference type="AlphaFoldDB" id="A0A4Y2WA90"/>
<dbReference type="EMBL" id="BGPR01056413">
    <property type="protein sequence ID" value="GBO32917.1"/>
    <property type="molecule type" value="Genomic_DNA"/>
</dbReference>
<proteinExistence type="predicted"/>
<name>A0A4Y2WA90_ARAVE</name>
<protein>
    <submittedName>
        <fullName evidence="1">Uncharacterized protein</fullName>
    </submittedName>
</protein>
<evidence type="ECO:0000313" key="2">
    <source>
        <dbReference type="Proteomes" id="UP000499080"/>
    </source>
</evidence>